<evidence type="ECO:0000256" key="3">
    <source>
        <dbReference type="ARBA" id="ARBA00022640"/>
    </source>
</evidence>
<proteinExistence type="predicted"/>
<accession>A0A5K0W0M4</accession>
<dbReference type="GO" id="GO:0003723">
    <property type="term" value="F:RNA binding"/>
    <property type="evidence" value="ECO:0007669"/>
    <property type="project" value="InterPro"/>
</dbReference>
<organism evidence="7">
    <name type="scientific">Nymphaea colorata</name>
    <name type="common">pocket water lily</name>
    <dbReference type="NCBI Taxonomy" id="210225"/>
    <lineage>
        <taxon>Eukaryota</taxon>
        <taxon>Viridiplantae</taxon>
        <taxon>Streptophyta</taxon>
        <taxon>Embryophyta</taxon>
        <taxon>Tracheophyta</taxon>
        <taxon>Spermatophyta</taxon>
        <taxon>Magnoliopsida</taxon>
        <taxon>Nymphaeales</taxon>
        <taxon>Nymphaeaceae</taxon>
        <taxon>Nymphaea</taxon>
    </lineage>
</organism>
<keyword evidence="3" id="KW-0934">Plastid</keyword>
<dbReference type="Pfam" id="PF20431">
    <property type="entry name" value="E_motif"/>
    <property type="match status" value="1"/>
</dbReference>
<feature type="repeat" description="PPR" evidence="6">
    <location>
        <begin position="209"/>
        <end position="243"/>
    </location>
</feature>
<sequence length="733" mass="81427">MLKGFTCFRFLHESIAAFRGFPCLHIHHESISHPLKKEWVLCQPSAITSLLDHCTTMEELKQIHAQMITTGMIQETFFASRLLAFCTVPSSGRLDYASCVFGQIPHPNLFMWNSMIRACAHSRLTKMAFSLYNQMLDRGFSPDKYTFPFLIKASIHNSSIEQGTMIHGQIIKLGFERDAFVMSAIIKFYFLSGRIETARQLFDESPERDIVLWTTMVAAYAHLGDSEEALKLFDQMQVSGVIPNKVTVVSLLSACARFHALGRGQWLHSFIKDNKIECDVLVGNALVNMYTKCGDLQNAGQVFNNMKTKNTVSWNVLIGGFVHNNLPAEALALFQKMKQNGMKPSEVTMVNLLSACARLGDLEEGKNLHSYVNDHNINWDTFVGNALINMYAKCGDMNSAAQVFHTIPTSEKDVVTWTTMITGYVQGNCFKEALSLFRIMQTSRVSPNAVTLVSLLSACAQLGALEQGKWIHAYIGEKLVKSDVFLGNALVDMYSKCGCIEKAVQIFHNMPKKDIFSWNSVIGGLAVNGYGREALAIFGQLLGESDIFPDHVTLTAVLCACSHAGMVSEGMDHFSNMKNLYNISPTIEHYGCMVDLLGRAGLLKEAMSFTEKMPFKPNSIIYGSLLSACRVHHELELGELIAEEILMLAPNDDGAYILLSNMYSEAGKWNKVRRVRGKMGSKGIDKAPGCSLVEVNGIVHEFLAGDTSHPQCGEIYLNLMHLNSLIRHASDLA</sequence>
<feature type="repeat" description="PPR" evidence="6">
    <location>
        <begin position="310"/>
        <end position="344"/>
    </location>
</feature>
<dbReference type="NCBIfam" id="TIGR00756">
    <property type="entry name" value="PPR"/>
    <property type="match status" value="5"/>
</dbReference>
<dbReference type="AlphaFoldDB" id="A0A5K0W0M4"/>
<evidence type="ECO:0000313" key="7">
    <source>
        <dbReference type="EMBL" id="VVV45770.1"/>
    </source>
</evidence>
<dbReference type="PANTHER" id="PTHR47926:SF422">
    <property type="entry name" value="PENTACOTRIPEPTIDE-REPEAT REGION OF PRORP DOMAIN-CONTAINING PROTEIN"/>
    <property type="match status" value="1"/>
</dbReference>
<dbReference type="GO" id="GO:0009507">
    <property type="term" value="C:chloroplast"/>
    <property type="evidence" value="ECO:0007669"/>
    <property type="project" value="UniProtKB-SubCell"/>
</dbReference>
<evidence type="ECO:0000256" key="1">
    <source>
        <dbReference type="ARBA" id="ARBA00004229"/>
    </source>
</evidence>
<evidence type="ECO:0000256" key="6">
    <source>
        <dbReference type="PROSITE-ProRule" id="PRU00708"/>
    </source>
</evidence>
<name>A0A5K0W0M4_9MAGN</name>
<dbReference type="OrthoDB" id="185373at2759"/>
<feature type="repeat" description="PPR" evidence="6">
    <location>
        <begin position="483"/>
        <end position="517"/>
    </location>
</feature>
<dbReference type="FunFam" id="1.25.40.10:FF:000395">
    <property type="entry name" value="Pentatricopeptide repeat-containing protein chloroplastic"/>
    <property type="match status" value="1"/>
</dbReference>
<keyword evidence="5" id="KW-0809">Transit peptide</keyword>
<dbReference type="Gene3D" id="1.25.40.10">
    <property type="entry name" value="Tetratricopeptide repeat domain"/>
    <property type="match status" value="5"/>
</dbReference>
<dbReference type="Pfam" id="PF01535">
    <property type="entry name" value="PPR"/>
    <property type="match status" value="5"/>
</dbReference>
<dbReference type="Gramene" id="NC1G0129180.1">
    <property type="protein sequence ID" value="NC1G0129180.1:cds"/>
    <property type="gene ID" value="NC1G0129180"/>
</dbReference>
<dbReference type="FunFam" id="1.25.40.10:FF:000366">
    <property type="entry name" value="Pentatricopeptide (PPR) repeat-containing protein"/>
    <property type="match status" value="1"/>
</dbReference>
<dbReference type="EMBL" id="LR721774">
    <property type="protein sequence ID" value="VVV45770.1"/>
    <property type="molecule type" value="Genomic_DNA"/>
</dbReference>
<evidence type="ECO:0000256" key="4">
    <source>
        <dbReference type="ARBA" id="ARBA00022737"/>
    </source>
</evidence>
<dbReference type="SUPFAM" id="SSF48452">
    <property type="entry name" value="TPR-like"/>
    <property type="match status" value="1"/>
</dbReference>
<dbReference type="FunFam" id="1.25.40.10:FF:000470">
    <property type="entry name" value="Pentatricopeptide repeat-containing protein At5g66520"/>
    <property type="match status" value="1"/>
</dbReference>
<gene>
    <name evidence="7" type="ORF">NYM_LOCUS1735</name>
</gene>
<comment type="subcellular location">
    <subcellularLocation>
        <location evidence="1">Plastid</location>
        <location evidence="1">Chloroplast</location>
    </subcellularLocation>
</comment>
<dbReference type="FunFam" id="1.25.40.10:FF:000436">
    <property type="entry name" value="Pentatricopeptide repeat-containing protein At5g39350 family"/>
    <property type="match status" value="1"/>
</dbReference>
<evidence type="ECO:0000256" key="2">
    <source>
        <dbReference type="ARBA" id="ARBA00022528"/>
    </source>
</evidence>
<dbReference type="InterPro" id="IPR011990">
    <property type="entry name" value="TPR-like_helical_dom_sf"/>
</dbReference>
<reference evidence="7" key="1">
    <citation type="submission" date="2019-09" db="EMBL/GenBank/DDBJ databases">
        <authorList>
            <person name="Zhang L."/>
        </authorList>
    </citation>
    <scope>NUCLEOTIDE SEQUENCE</scope>
</reference>
<keyword evidence="2" id="KW-0150">Chloroplast</keyword>
<feature type="repeat" description="PPR" evidence="6">
    <location>
        <begin position="413"/>
        <end position="447"/>
    </location>
</feature>
<feature type="repeat" description="PPR" evidence="6">
    <location>
        <begin position="108"/>
        <end position="142"/>
    </location>
</feature>
<dbReference type="FunFam" id="1.25.40.10:FF:000031">
    <property type="entry name" value="Pentatricopeptide repeat-containing protein mitochondrial"/>
    <property type="match status" value="1"/>
</dbReference>
<dbReference type="InterPro" id="IPR046848">
    <property type="entry name" value="E_motif"/>
</dbReference>
<dbReference type="GO" id="GO:0009451">
    <property type="term" value="P:RNA modification"/>
    <property type="evidence" value="ECO:0007669"/>
    <property type="project" value="InterPro"/>
</dbReference>
<evidence type="ECO:0000256" key="5">
    <source>
        <dbReference type="ARBA" id="ARBA00022946"/>
    </source>
</evidence>
<dbReference type="PROSITE" id="PS51375">
    <property type="entry name" value="PPR"/>
    <property type="match status" value="5"/>
</dbReference>
<protein>
    <submittedName>
        <fullName evidence="7">Uncharacterized protein</fullName>
    </submittedName>
</protein>
<dbReference type="InterPro" id="IPR046960">
    <property type="entry name" value="PPR_At4g14850-like_plant"/>
</dbReference>
<keyword evidence="4" id="KW-0677">Repeat</keyword>
<dbReference type="InterPro" id="IPR002885">
    <property type="entry name" value="PPR_rpt"/>
</dbReference>
<dbReference type="PANTHER" id="PTHR47926">
    <property type="entry name" value="PENTATRICOPEPTIDE REPEAT-CONTAINING PROTEIN"/>
    <property type="match status" value="1"/>
</dbReference>
<dbReference type="Pfam" id="PF13041">
    <property type="entry name" value="PPR_2"/>
    <property type="match status" value="4"/>
</dbReference>